<dbReference type="EMBL" id="JH930476">
    <property type="protein sequence ID" value="EKM52170.1"/>
    <property type="molecule type" value="Genomic_DNA"/>
</dbReference>
<dbReference type="Proteomes" id="UP000008370">
    <property type="component" value="Unassembled WGS sequence"/>
</dbReference>
<dbReference type="GeneID" id="18918350"/>
<dbReference type="PANTHER" id="PTHR43798:SF31">
    <property type="entry name" value="AB HYDROLASE SUPERFAMILY PROTEIN YCLE"/>
    <property type="match status" value="1"/>
</dbReference>
<gene>
    <name evidence="3" type="ORF">PHACADRAFT_262679</name>
</gene>
<dbReference type="RefSeq" id="XP_007399947.1">
    <property type="nucleotide sequence ID" value="XM_007399885.1"/>
</dbReference>
<dbReference type="InterPro" id="IPR000073">
    <property type="entry name" value="AB_hydrolase_1"/>
</dbReference>
<dbReference type="GO" id="GO:0016020">
    <property type="term" value="C:membrane"/>
    <property type="evidence" value="ECO:0007669"/>
    <property type="project" value="TreeGrafter"/>
</dbReference>
<dbReference type="InParanoid" id="K5VZA2"/>
<dbReference type="SUPFAM" id="SSF53474">
    <property type="entry name" value="alpha/beta-Hydrolases"/>
    <property type="match status" value="1"/>
</dbReference>
<sequence length="285" mass="31405">MTTRQTKTITSADGTRIYALAGGDPSKPALICIHGFASTSFAFSKQFENPALLSKVFLVAYDIRGSGQSDKPVEAEAYDGARLAGDFKAVCDAFGIVRPVLLGWSLGGTAFNSVAGHLPPGYVRGVIYSGGAIPTRAIHADYASEWLKRILPELLSTDTTVMSRASIEFVDCLFARPERVPYEAKVRWLGEIMLAPPATRVRLEAGSRALNTTKWETAIKSMRLLVLQGREDCFAENDKIEKQLKERFGDQLQFVWIEGVGHMPFWEKTEEHDAVVVRYIESLGA</sequence>
<protein>
    <recommendedName>
        <fullName evidence="2">AB hydrolase-1 domain-containing protein</fullName>
    </recommendedName>
</protein>
<name>K5VZA2_PHACS</name>
<evidence type="ECO:0000313" key="4">
    <source>
        <dbReference type="Proteomes" id="UP000008370"/>
    </source>
</evidence>
<reference evidence="3 4" key="1">
    <citation type="journal article" date="2012" name="BMC Genomics">
        <title>Comparative genomics of the white-rot fungi, Phanerochaete carnosa and P. chrysosporium, to elucidate the genetic basis of the distinct wood types they colonize.</title>
        <authorList>
            <person name="Suzuki H."/>
            <person name="MacDonald J."/>
            <person name="Syed K."/>
            <person name="Salamov A."/>
            <person name="Hori C."/>
            <person name="Aerts A."/>
            <person name="Henrissat B."/>
            <person name="Wiebenga A."/>
            <person name="vanKuyk P.A."/>
            <person name="Barry K."/>
            <person name="Lindquist E."/>
            <person name="LaButti K."/>
            <person name="Lapidus A."/>
            <person name="Lucas S."/>
            <person name="Coutinho P."/>
            <person name="Gong Y."/>
            <person name="Samejima M."/>
            <person name="Mahadevan R."/>
            <person name="Abou-Zaid M."/>
            <person name="de Vries R.P."/>
            <person name="Igarashi K."/>
            <person name="Yadav J.S."/>
            <person name="Grigoriev I.V."/>
            <person name="Master E.R."/>
        </authorList>
    </citation>
    <scope>NUCLEOTIDE SEQUENCE [LARGE SCALE GENOMIC DNA]</scope>
    <source>
        <strain evidence="3 4">HHB-10118-sp</strain>
    </source>
</reference>
<feature type="domain" description="AB hydrolase-1" evidence="2">
    <location>
        <begin position="28"/>
        <end position="268"/>
    </location>
</feature>
<dbReference type="Pfam" id="PF00561">
    <property type="entry name" value="Abhydrolase_1"/>
    <property type="match status" value="1"/>
</dbReference>
<accession>K5VZA2</accession>
<dbReference type="GO" id="GO:0016787">
    <property type="term" value="F:hydrolase activity"/>
    <property type="evidence" value="ECO:0007669"/>
    <property type="project" value="UniProtKB-KW"/>
</dbReference>
<dbReference type="PANTHER" id="PTHR43798">
    <property type="entry name" value="MONOACYLGLYCEROL LIPASE"/>
    <property type="match status" value="1"/>
</dbReference>
<dbReference type="InterPro" id="IPR050266">
    <property type="entry name" value="AB_hydrolase_sf"/>
</dbReference>
<dbReference type="KEGG" id="pco:PHACADRAFT_262679"/>
<evidence type="ECO:0000259" key="2">
    <source>
        <dbReference type="Pfam" id="PF00561"/>
    </source>
</evidence>
<dbReference type="Gene3D" id="3.40.50.1820">
    <property type="entry name" value="alpha/beta hydrolase"/>
    <property type="match status" value="1"/>
</dbReference>
<dbReference type="InterPro" id="IPR029058">
    <property type="entry name" value="AB_hydrolase_fold"/>
</dbReference>
<evidence type="ECO:0000256" key="1">
    <source>
        <dbReference type="ARBA" id="ARBA00022801"/>
    </source>
</evidence>
<evidence type="ECO:0000313" key="3">
    <source>
        <dbReference type="EMBL" id="EKM52170.1"/>
    </source>
</evidence>
<dbReference type="HOGENOM" id="CLU_020336_18_1_1"/>
<dbReference type="AlphaFoldDB" id="K5VZA2"/>
<keyword evidence="4" id="KW-1185">Reference proteome</keyword>
<organism evidence="3 4">
    <name type="scientific">Phanerochaete carnosa (strain HHB-10118-sp)</name>
    <name type="common">White-rot fungus</name>
    <name type="synonym">Peniophora carnosa</name>
    <dbReference type="NCBI Taxonomy" id="650164"/>
    <lineage>
        <taxon>Eukaryota</taxon>
        <taxon>Fungi</taxon>
        <taxon>Dikarya</taxon>
        <taxon>Basidiomycota</taxon>
        <taxon>Agaricomycotina</taxon>
        <taxon>Agaricomycetes</taxon>
        <taxon>Polyporales</taxon>
        <taxon>Phanerochaetaceae</taxon>
        <taxon>Phanerochaete</taxon>
    </lineage>
</organism>
<proteinExistence type="predicted"/>
<keyword evidence="1" id="KW-0378">Hydrolase</keyword>
<dbReference type="OrthoDB" id="408373at2759"/>